<accession>A0A3P1BTY9</accession>
<dbReference type="RefSeq" id="WP_124875319.1">
    <property type="nucleotide sequence ID" value="NZ_RQJO01000008.1"/>
</dbReference>
<gene>
    <name evidence="1" type="ORF">EHT25_13565</name>
</gene>
<dbReference type="EMBL" id="RQJO01000008">
    <property type="protein sequence ID" value="RRB04517.1"/>
    <property type="molecule type" value="Genomic_DNA"/>
</dbReference>
<evidence type="ECO:0000313" key="2">
    <source>
        <dbReference type="Proteomes" id="UP000271925"/>
    </source>
</evidence>
<keyword evidence="2" id="KW-1185">Reference proteome</keyword>
<dbReference type="InterPro" id="IPR025354">
    <property type="entry name" value="DUF4258"/>
</dbReference>
<comment type="caution">
    <text evidence="1">The sequence shown here is derived from an EMBL/GenBank/DDBJ whole genome shotgun (WGS) entry which is preliminary data.</text>
</comment>
<name>A0A3P1BTY9_9BACT</name>
<reference evidence="1 2" key="1">
    <citation type="submission" date="2018-11" db="EMBL/GenBank/DDBJ databases">
        <authorList>
            <person name="Zhou Z."/>
            <person name="Wang G."/>
        </authorList>
    </citation>
    <scope>NUCLEOTIDE SEQUENCE [LARGE SCALE GENOMIC DNA]</scope>
    <source>
        <strain evidence="1 2">KCTC52004</strain>
    </source>
</reference>
<dbReference type="OrthoDB" id="9155928at2"/>
<dbReference type="Proteomes" id="UP000271925">
    <property type="component" value="Unassembled WGS sequence"/>
</dbReference>
<evidence type="ECO:0000313" key="1">
    <source>
        <dbReference type="EMBL" id="RRB04517.1"/>
    </source>
</evidence>
<organism evidence="1 2">
    <name type="scientific">Larkinella rosea</name>
    <dbReference type="NCBI Taxonomy" id="2025312"/>
    <lineage>
        <taxon>Bacteria</taxon>
        <taxon>Pseudomonadati</taxon>
        <taxon>Bacteroidota</taxon>
        <taxon>Cytophagia</taxon>
        <taxon>Cytophagales</taxon>
        <taxon>Spirosomataceae</taxon>
        <taxon>Larkinella</taxon>
    </lineage>
</organism>
<proteinExistence type="predicted"/>
<dbReference type="AlphaFoldDB" id="A0A3P1BTY9"/>
<sequence length="86" mass="10008">MMEYIISAHAKLRMEERGIPIDIIENVLATPDSIKDDAEDEDKKVYQKIVYLSEEKPYLVRIYVNTGREPNVVITGYITSKIEKYI</sequence>
<dbReference type="Pfam" id="PF14076">
    <property type="entry name" value="DUF4258"/>
    <property type="match status" value="1"/>
</dbReference>
<protein>
    <submittedName>
        <fullName evidence="1">DUF4258 domain-containing protein</fullName>
    </submittedName>
</protein>